<dbReference type="InterPro" id="IPR001087">
    <property type="entry name" value="GDSL"/>
</dbReference>
<dbReference type="GO" id="GO:0016298">
    <property type="term" value="F:lipase activity"/>
    <property type="evidence" value="ECO:0007669"/>
    <property type="project" value="TreeGrafter"/>
</dbReference>
<dbReference type="CDD" id="cd01837">
    <property type="entry name" value="SGNH_plant_lipase_like"/>
    <property type="match status" value="3"/>
</dbReference>
<dbReference type="Gramene" id="QL04p014400:mrna">
    <property type="protein sequence ID" value="QL04p014400:mrna"/>
    <property type="gene ID" value="QL04p014400"/>
</dbReference>
<dbReference type="Proteomes" id="UP000594261">
    <property type="component" value="Chromosome 4"/>
</dbReference>
<reference evidence="4" key="2">
    <citation type="submission" date="2021-01" db="UniProtKB">
        <authorList>
            <consortium name="EnsemblPlants"/>
        </authorList>
    </citation>
    <scope>IDENTIFICATION</scope>
</reference>
<keyword evidence="2 3" id="KW-0732">Signal</keyword>
<dbReference type="PROSITE" id="PS51257">
    <property type="entry name" value="PROKAR_LIPOPROTEIN"/>
    <property type="match status" value="1"/>
</dbReference>
<evidence type="ECO:0000256" key="3">
    <source>
        <dbReference type="SAM" id="SignalP"/>
    </source>
</evidence>
<dbReference type="InterPro" id="IPR036514">
    <property type="entry name" value="SGNH_hydro_sf"/>
</dbReference>
<dbReference type="SUPFAM" id="SSF52266">
    <property type="entry name" value="SGNH hydrolase"/>
    <property type="match status" value="2"/>
</dbReference>
<feature type="signal peptide" evidence="3">
    <location>
        <begin position="1"/>
        <end position="25"/>
    </location>
</feature>
<sequence>MMSLRFHFYFLVLYACIFIPTQCLGRICLQKEHAALFVFGDSLVDVGINNYINTLTDVQANFPPYGETFFKYPTGRASNGRLIPDFLAEYANLELIPPYLHPGYHRYVDGANFASGGAGALDEIRQELVVPLNTQLQYFKKLDTLLKKRLGAKEAKKLLSKAVYLSSVGSNDYLFRFTSNSSVYSPKEYVNLVIGNFTNVIKEIYKKGGRKHVFLNLPPLGCLPLVKAMTPEKANPCVEEVTSITKLHNEALPKALKKLESELKGLKYSIADFYTFLSERIDNPSKYGISIQTKCFGNICLPKDHVAFFIFGDSIVDVGNNKYITTYLQANFFPYGETFFKYPTGRASNGRLIPDFIAERANLPLIPPYLYPGSNQYIDGANFASIGARVLAETHRGLVIDLNTQLNYFKNMETLLKHKLGEEEANTLLVKAVYLICIGNNDYFVPFTTNSSVLKSYSPEKYLNMVIGNLTTAIKEIYKKGGRKYVFLGLPPAGCAPSIKALIPGNTGACMEELTALAKLHNRALSKVFPKLESQDHVAFFIFGDSIVDVGNNNYITTNLQANFLPYGETFFKYPTGRASNGRLIPDFIAERANLPLIQPYLYPGYDQYIDGANFASIGAGVFAETRRGLVIDLNTQLNYFKNMETLLKHKLGEEEAKTLLVKAVYLICIGNNDYFVPFTTNSSVLKSYSSEKYVDMVIGNLTTAIKEIYKKGGRKYVFLGLPPLGCVPYIKALIPENTGACMEELTTLVKLHNRALSKALSKLESQLKGFKYSLADFYSFCTERINTPSKYGFTEGKISCCGSGPYRGIPSCGERSNEYELCEKVSDFLFFDSVHPTEKAYQQFAELIWSGTPNITGPYNLKALFEH</sequence>
<organism evidence="4 5">
    <name type="scientific">Quercus lobata</name>
    <name type="common">Valley oak</name>
    <dbReference type="NCBI Taxonomy" id="97700"/>
    <lineage>
        <taxon>Eukaryota</taxon>
        <taxon>Viridiplantae</taxon>
        <taxon>Streptophyta</taxon>
        <taxon>Embryophyta</taxon>
        <taxon>Tracheophyta</taxon>
        <taxon>Spermatophyta</taxon>
        <taxon>Magnoliopsida</taxon>
        <taxon>eudicotyledons</taxon>
        <taxon>Gunneridae</taxon>
        <taxon>Pentapetalae</taxon>
        <taxon>rosids</taxon>
        <taxon>fabids</taxon>
        <taxon>Fagales</taxon>
        <taxon>Fagaceae</taxon>
        <taxon>Quercus</taxon>
    </lineage>
</organism>
<dbReference type="FunFam" id="3.40.50.1110:FF:000003">
    <property type="entry name" value="GDSL esterase/lipase APG"/>
    <property type="match status" value="3"/>
</dbReference>
<comment type="similarity">
    <text evidence="1">Belongs to the 'GDSL' lipolytic enzyme family.</text>
</comment>
<dbReference type="EMBL" id="LRBV02000004">
    <property type="status" value="NOT_ANNOTATED_CDS"/>
    <property type="molecule type" value="Genomic_DNA"/>
</dbReference>
<dbReference type="PANTHER" id="PTHR45966:SF1">
    <property type="entry name" value="GDSL ESTERASE_LIPASE 1-RELATED"/>
    <property type="match status" value="1"/>
</dbReference>
<dbReference type="InterPro" id="IPR044552">
    <property type="entry name" value="GLIP1-5/GLL25"/>
</dbReference>
<accession>A0A7N2LE96</accession>
<reference evidence="4 5" key="1">
    <citation type="journal article" date="2016" name="G3 (Bethesda)">
        <title>First Draft Assembly and Annotation of the Genome of a California Endemic Oak Quercus lobata Nee (Fagaceae).</title>
        <authorList>
            <person name="Sork V.L."/>
            <person name="Fitz-Gibbon S.T."/>
            <person name="Puiu D."/>
            <person name="Crepeau M."/>
            <person name="Gugger P.F."/>
            <person name="Sherman R."/>
            <person name="Stevens K."/>
            <person name="Langley C.H."/>
            <person name="Pellegrini M."/>
            <person name="Salzberg S.L."/>
        </authorList>
    </citation>
    <scope>NUCLEOTIDE SEQUENCE [LARGE SCALE GENOMIC DNA]</scope>
    <source>
        <strain evidence="4 5">cv. SW786</strain>
    </source>
</reference>
<dbReference type="Pfam" id="PF00657">
    <property type="entry name" value="Lipase_GDSL"/>
    <property type="match status" value="3"/>
</dbReference>
<keyword evidence="5" id="KW-1185">Reference proteome</keyword>
<dbReference type="InterPro" id="IPR035669">
    <property type="entry name" value="SGNH_plant_lipase-like"/>
</dbReference>
<proteinExistence type="inferred from homology"/>
<feature type="chain" id="PRO_5029906989" evidence="3">
    <location>
        <begin position="26"/>
        <end position="868"/>
    </location>
</feature>
<dbReference type="AlphaFoldDB" id="A0A7N2LE96"/>
<dbReference type="EnsemblPlants" id="QL04p014400:mrna">
    <property type="protein sequence ID" value="QL04p014400:mrna"/>
    <property type="gene ID" value="QL04p014400"/>
</dbReference>
<dbReference type="PANTHER" id="PTHR45966">
    <property type="entry name" value="GDSL-LIKE LIPASE/ACYLHYDROLASE"/>
    <property type="match status" value="1"/>
</dbReference>
<evidence type="ECO:0000313" key="5">
    <source>
        <dbReference type="Proteomes" id="UP000594261"/>
    </source>
</evidence>
<protein>
    <submittedName>
        <fullName evidence="4">Uncharacterized protein</fullName>
    </submittedName>
</protein>
<dbReference type="InParanoid" id="A0A7N2LE96"/>
<evidence type="ECO:0000313" key="4">
    <source>
        <dbReference type="EnsemblPlants" id="QL04p014400:mrna"/>
    </source>
</evidence>
<evidence type="ECO:0000256" key="1">
    <source>
        <dbReference type="ARBA" id="ARBA00008668"/>
    </source>
</evidence>
<evidence type="ECO:0000256" key="2">
    <source>
        <dbReference type="ARBA" id="ARBA00022729"/>
    </source>
</evidence>
<name>A0A7N2LE96_QUELO</name>
<dbReference type="Gene3D" id="3.40.50.1110">
    <property type="entry name" value="SGNH hydrolase"/>
    <property type="match status" value="3"/>
</dbReference>
<dbReference type="OMA" id="KAVYLIC"/>